<comment type="caution">
    <text evidence="2">The sequence shown here is derived from an EMBL/GenBank/DDBJ whole genome shotgun (WGS) entry which is preliminary data.</text>
</comment>
<protein>
    <submittedName>
        <fullName evidence="2">Uncharacterized protein</fullName>
    </submittedName>
</protein>
<gene>
    <name evidence="2" type="ORF">RJT34_01011</name>
</gene>
<name>A0AAN9KIK4_CLITE</name>
<feature type="region of interest" description="Disordered" evidence="1">
    <location>
        <begin position="30"/>
        <end position="49"/>
    </location>
</feature>
<sequence>MKLANDNDMKELVRIGDKWGNKHDDEAIVNEEDSKRKKRKYVDKVKPRSGSLRKMKCSEGVRKEKKLKDKKIVQGNKEDVVHMSRFIMQDQVILDDFQEVEESEDDVAVEGYKSKEYHTPNSFMFRSSGFSWAWA</sequence>
<dbReference type="AlphaFoldDB" id="A0AAN9KIK4"/>
<proteinExistence type="predicted"/>
<evidence type="ECO:0000313" key="2">
    <source>
        <dbReference type="EMBL" id="KAK7317081.1"/>
    </source>
</evidence>
<reference evidence="2 3" key="1">
    <citation type="submission" date="2024-01" db="EMBL/GenBank/DDBJ databases">
        <title>The genomes of 5 underutilized Papilionoideae crops provide insights into root nodulation and disease resistance.</title>
        <authorList>
            <person name="Yuan L."/>
        </authorList>
    </citation>
    <scope>NUCLEOTIDE SEQUENCE [LARGE SCALE GENOMIC DNA]</scope>
    <source>
        <strain evidence="2">LY-2023</strain>
        <tissue evidence="2">Leaf</tissue>
    </source>
</reference>
<accession>A0AAN9KIK4</accession>
<keyword evidence="3" id="KW-1185">Reference proteome</keyword>
<dbReference type="Proteomes" id="UP001359559">
    <property type="component" value="Unassembled WGS sequence"/>
</dbReference>
<evidence type="ECO:0000256" key="1">
    <source>
        <dbReference type="SAM" id="MobiDB-lite"/>
    </source>
</evidence>
<dbReference type="EMBL" id="JAYKXN010000001">
    <property type="protein sequence ID" value="KAK7317081.1"/>
    <property type="molecule type" value="Genomic_DNA"/>
</dbReference>
<organism evidence="2 3">
    <name type="scientific">Clitoria ternatea</name>
    <name type="common">Butterfly pea</name>
    <dbReference type="NCBI Taxonomy" id="43366"/>
    <lineage>
        <taxon>Eukaryota</taxon>
        <taxon>Viridiplantae</taxon>
        <taxon>Streptophyta</taxon>
        <taxon>Embryophyta</taxon>
        <taxon>Tracheophyta</taxon>
        <taxon>Spermatophyta</taxon>
        <taxon>Magnoliopsida</taxon>
        <taxon>eudicotyledons</taxon>
        <taxon>Gunneridae</taxon>
        <taxon>Pentapetalae</taxon>
        <taxon>rosids</taxon>
        <taxon>fabids</taxon>
        <taxon>Fabales</taxon>
        <taxon>Fabaceae</taxon>
        <taxon>Papilionoideae</taxon>
        <taxon>50 kb inversion clade</taxon>
        <taxon>NPAAA clade</taxon>
        <taxon>indigoferoid/millettioid clade</taxon>
        <taxon>Phaseoleae</taxon>
        <taxon>Clitoria</taxon>
    </lineage>
</organism>
<evidence type="ECO:0000313" key="3">
    <source>
        <dbReference type="Proteomes" id="UP001359559"/>
    </source>
</evidence>